<gene>
    <name evidence="1" type="ORF">GCM10007927_23400</name>
</gene>
<dbReference type="EMBL" id="BSNL01000001">
    <property type="protein sequence ID" value="GLQ27537.1"/>
    <property type="molecule type" value="Genomic_DNA"/>
</dbReference>
<comment type="caution">
    <text evidence="1">The sequence shown here is derived from an EMBL/GenBank/DDBJ whole genome shotgun (WGS) entry which is preliminary data.</text>
</comment>
<organism evidence="1 2">
    <name type="scientific">Sulfitobacter pacificus</name>
    <dbReference type="NCBI Taxonomy" id="1499314"/>
    <lineage>
        <taxon>Bacteria</taxon>
        <taxon>Pseudomonadati</taxon>
        <taxon>Pseudomonadota</taxon>
        <taxon>Alphaproteobacteria</taxon>
        <taxon>Rhodobacterales</taxon>
        <taxon>Roseobacteraceae</taxon>
        <taxon>Sulfitobacter</taxon>
    </lineage>
</organism>
<keyword evidence="2" id="KW-1185">Reference proteome</keyword>
<name>A0ABQ5VKI0_9RHOB</name>
<evidence type="ECO:0000313" key="1">
    <source>
        <dbReference type="EMBL" id="GLQ27537.1"/>
    </source>
</evidence>
<proteinExistence type="predicted"/>
<sequence length="89" mass="10272">MQDGQFCIGYGTTCHQAKSRNACQESFHWFSPKWNLCGIVAPDPQAVKEVVGRAYKFACRRLFNWTYNTHRRRVADLTPWCRTGITPSC</sequence>
<reference evidence="1" key="2">
    <citation type="submission" date="2023-01" db="EMBL/GenBank/DDBJ databases">
        <title>Draft genome sequence of Sulfitobacter pacificus strain NBRC 109915.</title>
        <authorList>
            <person name="Sun Q."/>
            <person name="Mori K."/>
        </authorList>
    </citation>
    <scope>NUCLEOTIDE SEQUENCE</scope>
    <source>
        <strain evidence="1">NBRC 109915</strain>
    </source>
</reference>
<accession>A0ABQ5VKI0</accession>
<dbReference type="Proteomes" id="UP001161388">
    <property type="component" value="Unassembled WGS sequence"/>
</dbReference>
<reference evidence="1" key="1">
    <citation type="journal article" date="2014" name="Int. J. Syst. Evol. Microbiol.">
        <title>Complete genome of a new Firmicutes species belonging to the dominant human colonic microbiota ('Ruminococcus bicirculans') reveals two chromosomes and a selective capacity to utilize plant glucans.</title>
        <authorList>
            <consortium name="NISC Comparative Sequencing Program"/>
            <person name="Wegmann U."/>
            <person name="Louis P."/>
            <person name="Goesmann A."/>
            <person name="Henrissat B."/>
            <person name="Duncan S.H."/>
            <person name="Flint H.J."/>
        </authorList>
    </citation>
    <scope>NUCLEOTIDE SEQUENCE</scope>
    <source>
        <strain evidence="1">NBRC 109915</strain>
    </source>
</reference>
<protein>
    <submittedName>
        <fullName evidence="1">Uncharacterized protein</fullName>
    </submittedName>
</protein>
<evidence type="ECO:0000313" key="2">
    <source>
        <dbReference type="Proteomes" id="UP001161388"/>
    </source>
</evidence>